<dbReference type="InterPro" id="IPR043502">
    <property type="entry name" value="DNA/RNA_pol_sf"/>
</dbReference>
<dbReference type="Gene3D" id="3.30.70.270">
    <property type="match status" value="1"/>
</dbReference>
<gene>
    <name evidence="2" type="ORF">EW146_g3212</name>
</gene>
<evidence type="ECO:0008006" key="4">
    <source>
        <dbReference type="Google" id="ProtNLM"/>
    </source>
</evidence>
<dbReference type="InterPro" id="IPR053134">
    <property type="entry name" value="RNA-dir_DNA_polymerase"/>
</dbReference>
<evidence type="ECO:0000256" key="1">
    <source>
        <dbReference type="SAM" id="MobiDB-lite"/>
    </source>
</evidence>
<feature type="compositionally biased region" description="Acidic residues" evidence="1">
    <location>
        <begin position="7"/>
        <end position="25"/>
    </location>
</feature>
<dbReference type="PANTHER" id="PTHR24559">
    <property type="entry name" value="TRANSPOSON TY3-I GAG-POL POLYPROTEIN"/>
    <property type="match status" value="1"/>
</dbReference>
<dbReference type="AlphaFoldDB" id="A0A4S4LY76"/>
<sequence>MPKLQEVDDDDDDDSDHDTFVEAESDQETFIEDIPDEEQLEEGDHVLFVLIDSRHAINATESKATKMAFEASKKQKQTSFKDILRGPYKDFSDIFSKEDFDELPPRKKWDHAIELTEDWKPFPSKIYPLSQDEQGHRDEFIEEHIKSERIQLSNSSMASPFFFVKKKDGKLRPVQDYRKLNAMTIKNCYPLPLISELIDMLKGAKFFIKLDIH</sequence>
<dbReference type="SUPFAM" id="SSF56672">
    <property type="entry name" value="DNA/RNA polymerases"/>
    <property type="match status" value="1"/>
</dbReference>
<evidence type="ECO:0000313" key="2">
    <source>
        <dbReference type="EMBL" id="THH17639.1"/>
    </source>
</evidence>
<reference evidence="2 3" key="1">
    <citation type="submission" date="2019-02" db="EMBL/GenBank/DDBJ databases">
        <title>Genome sequencing of the rare red list fungi Bondarzewia mesenterica.</title>
        <authorList>
            <person name="Buettner E."/>
            <person name="Kellner H."/>
        </authorList>
    </citation>
    <scope>NUCLEOTIDE SEQUENCE [LARGE SCALE GENOMIC DNA]</scope>
    <source>
        <strain evidence="2 3">DSM 108281</strain>
    </source>
</reference>
<proteinExistence type="predicted"/>
<protein>
    <recommendedName>
        <fullName evidence="4">Reverse transcriptase domain-containing protein</fullName>
    </recommendedName>
</protein>
<dbReference type="Proteomes" id="UP000310158">
    <property type="component" value="Unassembled WGS sequence"/>
</dbReference>
<dbReference type="Gene3D" id="3.10.10.10">
    <property type="entry name" value="HIV Type 1 Reverse Transcriptase, subunit A, domain 1"/>
    <property type="match status" value="1"/>
</dbReference>
<feature type="region of interest" description="Disordered" evidence="1">
    <location>
        <begin position="1"/>
        <end position="25"/>
    </location>
</feature>
<comment type="caution">
    <text evidence="2">The sequence shown here is derived from an EMBL/GenBank/DDBJ whole genome shotgun (WGS) entry which is preliminary data.</text>
</comment>
<name>A0A4S4LY76_9AGAM</name>
<keyword evidence="3" id="KW-1185">Reference proteome</keyword>
<dbReference type="EMBL" id="SGPL01000103">
    <property type="protein sequence ID" value="THH17639.1"/>
    <property type="molecule type" value="Genomic_DNA"/>
</dbReference>
<dbReference type="InterPro" id="IPR043128">
    <property type="entry name" value="Rev_trsase/Diguanyl_cyclase"/>
</dbReference>
<accession>A0A4S4LY76</accession>
<dbReference type="PANTHER" id="PTHR24559:SF440">
    <property type="entry name" value="RIBONUCLEASE H"/>
    <property type="match status" value="1"/>
</dbReference>
<dbReference type="OrthoDB" id="3262920at2759"/>
<organism evidence="2 3">
    <name type="scientific">Bondarzewia mesenterica</name>
    <dbReference type="NCBI Taxonomy" id="1095465"/>
    <lineage>
        <taxon>Eukaryota</taxon>
        <taxon>Fungi</taxon>
        <taxon>Dikarya</taxon>
        <taxon>Basidiomycota</taxon>
        <taxon>Agaricomycotina</taxon>
        <taxon>Agaricomycetes</taxon>
        <taxon>Russulales</taxon>
        <taxon>Bondarzewiaceae</taxon>
        <taxon>Bondarzewia</taxon>
    </lineage>
</organism>
<evidence type="ECO:0000313" key="3">
    <source>
        <dbReference type="Proteomes" id="UP000310158"/>
    </source>
</evidence>